<keyword evidence="3" id="KW-1185">Reference proteome</keyword>
<dbReference type="Proteomes" id="UP001159428">
    <property type="component" value="Unassembled WGS sequence"/>
</dbReference>
<reference evidence="2 3" key="1">
    <citation type="submission" date="2022-05" db="EMBL/GenBank/DDBJ databases">
        <authorList>
            <consortium name="Genoscope - CEA"/>
            <person name="William W."/>
        </authorList>
    </citation>
    <scope>NUCLEOTIDE SEQUENCE [LARGE SCALE GENOMIC DNA]</scope>
</reference>
<dbReference type="AlphaFoldDB" id="A0AAU9XXD2"/>
<feature type="signal peptide" evidence="1">
    <location>
        <begin position="1"/>
        <end position="26"/>
    </location>
</feature>
<protein>
    <submittedName>
        <fullName evidence="2">Uncharacterized protein</fullName>
    </submittedName>
</protein>
<comment type="caution">
    <text evidence="2">The sequence shown here is derived from an EMBL/GenBank/DDBJ whole genome shotgun (WGS) entry which is preliminary data.</text>
</comment>
<gene>
    <name evidence="2" type="ORF">PMEA_00034151</name>
</gene>
<name>A0AAU9XXD2_9CNID</name>
<evidence type="ECO:0000256" key="1">
    <source>
        <dbReference type="SAM" id="SignalP"/>
    </source>
</evidence>
<accession>A0AAU9XXD2</accession>
<evidence type="ECO:0000313" key="2">
    <source>
        <dbReference type="EMBL" id="CAH3162145.1"/>
    </source>
</evidence>
<keyword evidence="1" id="KW-0732">Signal</keyword>
<evidence type="ECO:0000313" key="3">
    <source>
        <dbReference type="Proteomes" id="UP001159428"/>
    </source>
</evidence>
<dbReference type="EMBL" id="CALNXJ010000083">
    <property type="protein sequence ID" value="CAH3162145.1"/>
    <property type="molecule type" value="Genomic_DNA"/>
</dbReference>
<sequence>MDLQNLKVACAILISLLISQNDIVLGFKVIQDSGCKKVLLQAPNHIVTKKGKLRSSKVGVGYKVCAERGDYTYYCPGGRICCSPGNRKSKCCPADHPLCLPEGCCPEGYPKVCGRYCCEEDSFCCNGENCCSSEEACCGKDKGCTQKAPCCKYGESKKCCDKNLQACCDGYGCVDPCKSQFDALGCQLAGRSLSSDSVDDECRFRSKLWRILRPDEDPKVGLIAKNPQASRKVISHVNCGGRKGYKSQFISTTGLYKVAQRYKAKGEKKGLTGLRIAEIDYEAVPELCKSKTVDLTTAENRDKYLGKAVCKNFAKASCEVLLQCDKPIPCHVVDPPKEKIISSKDSGEL</sequence>
<feature type="chain" id="PRO_5043807235" evidence="1">
    <location>
        <begin position="27"/>
        <end position="349"/>
    </location>
</feature>
<organism evidence="2 3">
    <name type="scientific">Pocillopora meandrina</name>
    <dbReference type="NCBI Taxonomy" id="46732"/>
    <lineage>
        <taxon>Eukaryota</taxon>
        <taxon>Metazoa</taxon>
        <taxon>Cnidaria</taxon>
        <taxon>Anthozoa</taxon>
        <taxon>Hexacorallia</taxon>
        <taxon>Scleractinia</taxon>
        <taxon>Astrocoeniina</taxon>
        <taxon>Pocilloporidae</taxon>
        <taxon>Pocillopora</taxon>
    </lineage>
</organism>
<proteinExistence type="predicted"/>